<dbReference type="GO" id="GO:0003676">
    <property type="term" value="F:nucleic acid binding"/>
    <property type="evidence" value="ECO:0007669"/>
    <property type="project" value="InterPro"/>
</dbReference>
<sequence>MIAPEDAERRIGKQLEEQERRARENRTLSFGPVRDGTATVFMRLDVQTLALLRALLDPLARTRPTGPDGPDLRTSERRLADAFAELLGLAGHPLSATAVRQLACDAEIVPAVLGSDGAVLDLGTATRLFTYAQRLYLGLRDGHHCSFPTCRRPEQWTEAHHIRHWVDGGKTDVGNGVLLCQYHHTTIHTKGWIVRMGDHGHPEYIPPPWIDPYQAVIRPDDLTTIRR</sequence>
<dbReference type="Pfam" id="PF01844">
    <property type="entry name" value="HNH"/>
    <property type="match status" value="1"/>
</dbReference>
<dbReference type="InterPro" id="IPR003615">
    <property type="entry name" value="HNH_nuc"/>
</dbReference>
<evidence type="ECO:0000313" key="4">
    <source>
        <dbReference type="Proteomes" id="UP000638648"/>
    </source>
</evidence>
<evidence type="ECO:0000256" key="1">
    <source>
        <dbReference type="SAM" id="MobiDB-lite"/>
    </source>
</evidence>
<organism evidence="3 4">
    <name type="scientific">Actinopolymorpha pittospori</name>
    <dbReference type="NCBI Taxonomy" id="648752"/>
    <lineage>
        <taxon>Bacteria</taxon>
        <taxon>Bacillati</taxon>
        <taxon>Actinomycetota</taxon>
        <taxon>Actinomycetes</taxon>
        <taxon>Propionibacteriales</taxon>
        <taxon>Actinopolymorphaceae</taxon>
        <taxon>Actinopolymorpha</taxon>
    </lineage>
</organism>
<evidence type="ECO:0000259" key="2">
    <source>
        <dbReference type="SMART" id="SM00507"/>
    </source>
</evidence>
<comment type="caution">
    <text evidence="3">The sequence shown here is derived from an EMBL/GenBank/DDBJ whole genome shotgun (WGS) entry which is preliminary data.</text>
</comment>
<feature type="domain" description="HNH nuclease" evidence="2">
    <location>
        <begin position="132"/>
        <end position="185"/>
    </location>
</feature>
<dbReference type="Proteomes" id="UP000638648">
    <property type="component" value="Unassembled WGS sequence"/>
</dbReference>
<dbReference type="InterPro" id="IPR002711">
    <property type="entry name" value="HNH"/>
</dbReference>
<dbReference type="CDD" id="cd00085">
    <property type="entry name" value="HNHc"/>
    <property type="match status" value="1"/>
</dbReference>
<dbReference type="EMBL" id="JADBEM010000001">
    <property type="protein sequence ID" value="MBE1605267.1"/>
    <property type="molecule type" value="Genomic_DNA"/>
</dbReference>
<dbReference type="SMART" id="SM00507">
    <property type="entry name" value="HNHc"/>
    <property type="match status" value="1"/>
</dbReference>
<accession>A0A927R778</accession>
<feature type="region of interest" description="Disordered" evidence="1">
    <location>
        <begin position="1"/>
        <end position="27"/>
    </location>
</feature>
<dbReference type="GO" id="GO:0008270">
    <property type="term" value="F:zinc ion binding"/>
    <property type="evidence" value="ECO:0007669"/>
    <property type="project" value="InterPro"/>
</dbReference>
<protein>
    <recommendedName>
        <fullName evidence="2">HNH nuclease domain-containing protein</fullName>
    </recommendedName>
</protein>
<reference evidence="3" key="1">
    <citation type="submission" date="2020-10" db="EMBL/GenBank/DDBJ databases">
        <title>Sequencing the genomes of 1000 actinobacteria strains.</title>
        <authorList>
            <person name="Klenk H.-P."/>
        </authorList>
    </citation>
    <scope>NUCLEOTIDE SEQUENCE</scope>
    <source>
        <strain evidence="3">DSM 45354</strain>
    </source>
</reference>
<dbReference type="GO" id="GO:0004519">
    <property type="term" value="F:endonuclease activity"/>
    <property type="evidence" value="ECO:0007669"/>
    <property type="project" value="InterPro"/>
</dbReference>
<dbReference type="AlphaFoldDB" id="A0A927R778"/>
<gene>
    <name evidence="3" type="ORF">HEB94_002115</name>
</gene>
<name>A0A927R778_9ACTN</name>
<keyword evidence="4" id="KW-1185">Reference proteome</keyword>
<feature type="compositionally biased region" description="Basic and acidic residues" evidence="1">
    <location>
        <begin position="1"/>
        <end position="26"/>
    </location>
</feature>
<evidence type="ECO:0000313" key="3">
    <source>
        <dbReference type="EMBL" id="MBE1605267.1"/>
    </source>
</evidence>
<dbReference type="Gene3D" id="1.10.30.50">
    <property type="match status" value="1"/>
</dbReference>
<proteinExistence type="predicted"/>